<dbReference type="EC" id="2.7.7.80" evidence="5"/>
<dbReference type="EMBL" id="CADCVS010000172">
    <property type="protein sequence ID" value="CAA9485812.1"/>
    <property type="molecule type" value="Genomic_DNA"/>
</dbReference>
<dbReference type="InterPro" id="IPR006311">
    <property type="entry name" value="TAT_signal"/>
</dbReference>
<dbReference type="InterPro" id="IPR035985">
    <property type="entry name" value="Ubiquitin-activating_enz"/>
</dbReference>
<dbReference type="GO" id="GO:0005829">
    <property type="term" value="C:cytosol"/>
    <property type="evidence" value="ECO:0007669"/>
    <property type="project" value="TreeGrafter"/>
</dbReference>
<reference evidence="5" key="1">
    <citation type="submission" date="2020-02" db="EMBL/GenBank/DDBJ databases">
        <authorList>
            <person name="Meier V. D."/>
        </authorList>
    </citation>
    <scope>NUCLEOTIDE SEQUENCE</scope>
    <source>
        <strain evidence="5">AVDCRST_MAG30</strain>
    </source>
</reference>
<proteinExistence type="predicted"/>
<evidence type="ECO:0000256" key="1">
    <source>
        <dbReference type="ARBA" id="ARBA00022679"/>
    </source>
</evidence>
<dbReference type="Pfam" id="PF00899">
    <property type="entry name" value="ThiF"/>
    <property type="match status" value="1"/>
</dbReference>
<evidence type="ECO:0000256" key="3">
    <source>
        <dbReference type="ARBA" id="ARBA00022840"/>
    </source>
</evidence>
<dbReference type="CDD" id="cd00757">
    <property type="entry name" value="ThiF_MoeB_HesA_family"/>
    <property type="match status" value="1"/>
</dbReference>
<protein>
    <submittedName>
        <fullName evidence="5">Molybdopterin-synthase adenylyltransferase</fullName>
        <ecNumber evidence="5">2.7.7.80</ecNumber>
    </submittedName>
</protein>
<evidence type="ECO:0000256" key="2">
    <source>
        <dbReference type="ARBA" id="ARBA00022741"/>
    </source>
</evidence>
<dbReference type="GO" id="GO:0005524">
    <property type="term" value="F:ATP binding"/>
    <property type="evidence" value="ECO:0007669"/>
    <property type="project" value="UniProtKB-KW"/>
</dbReference>
<dbReference type="GO" id="GO:0008146">
    <property type="term" value="F:sulfotransferase activity"/>
    <property type="evidence" value="ECO:0007669"/>
    <property type="project" value="TreeGrafter"/>
</dbReference>
<keyword evidence="5" id="KW-0548">Nucleotidyltransferase</keyword>
<dbReference type="AlphaFoldDB" id="A0A6J4S949"/>
<accession>A0A6J4S949</accession>
<organism evidence="5">
    <name type="scientific">uncultured Solirubrobacteraceae bacterium</name>
    <dbReference type="NCBI Taxonomy" id="1162706"/>
    <lineage>
        <taxon>Bacteria</taxon>
        <taxon>Bacillati</taxon>
        <taxon>Actinomycetota</taxon>
        <taxon>Thermoleophilia</taxon>
        <taxon>Solirubrobacterales</taxon>
        <taxon>Solirubrobacteraceae</taxon>
        <taxon>environmental samples</taxon>
    </lineage>
</organism>
<dbReference type="GO" id="GO:0004792">
    <property type="term" value="F:thiosulfate-cyanide sulfurtransferase activity"/>
    <property type="evidence" value="ECO:0007669"/>
    <property type="project" value="TreeGrafter"/>
</dbReference>
<dbReference type="SUPFAM" id="SSF69572">
    <property type="entry name" value="Activating enzymes of the ubiquitin-like proteins"/>
    <property type="match status" value="1"/>
</dbReference>
<dbReference type="GO" id="GO:0008641">
    <property type="term" value="F:ubiquitin-like modifier activating enzyme activity"/>
    <property type="evidence" value="ECO:0007669"/>
    <property type="project" value="InterPro"/>
</dbReference>
<name>A0A6J4S949_9ACTN</name>
<evidence type="ECO:0000259" key="4">
    <source>
        <dbReference type="Pfam" id="PF00899"/>
    </source>
</evidence>
<dbReference type="InterPro" id="IPR045886">
    <property type="entry name" value="ThiF/MoeB/HesA"/>
</dbReference>
<dbReference type="PROSITE" id="PS51318">
    <property type="entry name" value="TAT"/>
    <property type="match status" value="1"/>
</dbReference>
<dbReference type="PANTHER" id="PTHR10953:SF102">
    <property type="entry name" value="ADENYLYLTRANSFERASE AND SULFURTRANSFERASE MOCS3"/>
    <property type="match status" value="1"/>
</dbReference>
<sequence>MSDDGSSRRRFLRELASAAREVRGAGAAGRDAYAEAEAALLAGEAAPEETVPERPADELTDAELDRYSRQLVLPRWSERIQLALREASVLVVGAGALGSPVALYLAGAGVGRLGIVDSDAVELSNLHRQLLHFSPDVGVAKAHSAAAKLAFLNPEVEVVPYEVRFEAHNAAALLEGHDVVVDGSDSFATRYAVNAACCAARLPLVEGGVLGLSGLVMAIEPGRTACYRCAFPEPPPAGSVPSCAEGGVLGPAAGVVGSLQALEALKLLTGFAPALTDAFLQVELLDPGFTRVAVQRRPGCPDCGAL</sequence>
<gene>
    <name evidence="5" type="ORF">AVDCRST_MAG30-1080</name>
</gene>
<evidence type="ECO:0000313" key="5">
    <source>
        <dbReference type="EMBL" id="CAA9485812.1"/>
    </source>
</evidence>
<keyword evidence="1 5" id="KW-0808">Transferase</keyword>
<feature type="domain" description="THIF-type NAD/FAD binding fold" evidence="4">
    <location>
        <begin position="67"/>
        <end position="301"/>
    </location>
</feature>
<dbReference type="Gene3D" id="3.40.50.720">
    <property type="entry name" value="NAD(P)-binding Rossmann-like Domain"/>
    <property type="match status" value="1"/>
</dbReference>
<dbReference type="PANTHER" id="PTHR10953">
    <property type="entry name" value="UBIQUITIN-ACTIVATING ENZYME E1"/>
    <property type="match status" value="1"/>
</dbReference>
<dbReference type="FunFam" id="3.40.50.720:FF:000033">
    <property type="entry name" value="Adenylyltransferase and sulfurtransferase MOCS3"/>
    <property type="match status" value="1"/>
</dbReference>
<dbReference type="InterPro" id="IPR000594">
    <property type="entry name" value="ThiF_NAD_FAD-bd"/>
</dbReference>
<keyword evidence="3" id="KW-0067">ATP-binding</keyword>
<dbReference type="GO" id="GO:0061605">
    <property type="term" value="F:molybdopterin-synthase adenylyltransferase activity"/>
    <property type="evidence" value="ECO:0007669"/>
    <property type="project" value="UniProtKB-EC"/>
</dbReference>
<keyword evidence="2" id="KW-0547">Nucleotide-binding</keyword>